<dbReference type="Proteomes" id="UP000006931">
    <property type="component" value="Chromosome"/>
</dbReference>
<name>D5AWB1_RICPP</name>
<evidence type="ECO:0000313" key="2">
    <source>
        <dbReference type="Proteomes" id="UP000006931"/>
    </source>
</evidence>
<evidence type="ECO:0000313" key="1">
    <source>
        <dbReference type="EMBL" id="ADE29700.1"/>
    </source>
</evidence>
<dbReference type="KEGG" id="rpq:rpr22_0198"/>
<sequence length="44" mass="5101">MKSDNRAYLYLNVQRLQDKIANFSSLTTIIIIDEHQILAANYTT</sequence>
<organism evidence="1 2">
    <name type="scientific">Rickettsia prowazekii (strain Rp22)</name>
    <dbReference type="NCBI Taxonomy" id="449216"/>
    <lineage>
        <taxon>Bacteria</taxon>
        <taxon>Pseudomonadati</taxon>
        <taxon>Pseudomonadota</taxon>
        <taxon>Alphaproteobacteria</taxon>
        <taxon>Rickettsiales</taxon>
        <taxon>Rickettsiaceae</taxon>
        <taxon>Rickettsieae</taxon>
        <taxon>Rickettsia</taxon>
        <taxon>typhus group</taxon>
    </lineage>
</organism>
<proteinExistence type="predicted"/>
<protein>
    <submittedName>
        <fullName evidence="1">Uncharacterized protein</fullName>
    </submittedName>
</protein>
<gene>
    <name evidence="1" type="ORF">rpr22_0198</name>
</gene>
<dbReference type="AlphaFoldDB" id="D5AWB1"/>
<dbReference type="HOGENOM" id="CLU_3221398_0_0_5"/>
<reference evidence="1 2" key="1">
    <citation type="journal article" date="2010" name="Genome Res.">
        <title>Genomic, proteomic, and transcriptomic analysis of virulent and avirulent Rickettsia prowazekii reveals its adaptive mutation capabilities.</title>
        <authorList>
            <person name="Bechah Y."/>
            <person name="El Karkouri K."/>
            <person name="Mediannikov O."/>
            <person name="Leroy Q."/>
            <person name="Pelletier N."/>
            <person name="Robert C."/>
            <person name="Medigue C."/>
            <person name="Mege J.L."/>
            <person name="Raoult D."/>
        </authorList>
    </citation>
    <scope>NUCLEOTIDE SEQUENCE [LARGE SCALE GENOMIC DNA]</scope>
    <source>
        <strain evidence="1 2">Rp22</strain>
    </source>
</reference>
<accession>D5AWB1</accession>
<dbReference type="EMBL" id="CP001584">
    <property type="protein sequence ID" value="ADE29700.1"/>
    <property type="molecule type" value="Genomic_DNA"/>
</dbReference>